<sequence length="179" mass="20004">MSELLAVDVKRSIDKEHLRRQLAQLETEINFLTTFEDASFGLQEQSIHLIPKLLEEAAWIYADALHLAILVLDEGGESEANDLREPRAVVDALLNDSAVNLEPRLLPGYDESDVSGSSSAAHATWRDAYERREQLLLASAIVTGQPLPNSLAEIAARSLKWVSIRRFEDLVTRVVVSWD</sequence>
<name>A0AAU7UHE9_9MICO</name>
<protein>
    <recommendedName>
        <fullName evidence="2">DUF222 domain-containing protein</fullName>
    </recommendedName>
</protein>
<evidence type="ECO:0008006" key="2">
    <source>
        <dbReference type="Google" id="ProtNLM"/>
    </source>
</evidence>
<organism evidence="1">
    <name type="scientific">Brevibacterium koreense</name>
    <dbReference type="NCBI Taxonomy" id="3140787"/>
    <lineage>
        <taxon>Bacteria</taxon>
        <taxon>Bacillati</taxon>
        <taxon>Actinomycetota</taxon>
        <taxon>Actinomycetes</taxon>
        <taxon>Micrococcales</taxon>
        <taxon>Brevibacteriaceae</taxon>
        <taxon>Brevibacterium</taxon>
    </lineage>
</organism>
<proteinExistence type="predicted"/>
<reference evidence="1" key="1">
    <citation type="submission" date="2024-06" db="EMBL/GenBank/DDBJ databases">
        <title>Brevibacterium koreense sp. nov., isolated from jogae-jeotgal, a Korean fermented seafood.</title>
        <authorList>
            <person name="Whon T.W."/>
            <person name="Nam S."/>
            <person name="Kim Y."/>
        </authorList>
    </citation>
    <scope>NUCLEOTIDE SEQUENCE</scope>
    <source>
        <strain evidence="1">CBA3109</strain>
    </source>
</reference>
<dbReference type="EMBL" id="CP158281">
    <property type="protein sequence ID" value="XBV87925.1"/>
    <property type="molecule type" value="Genomic_DNA"/>
</dbReference>
<evidence type="ECO:0000313" key="1">
    <source>
        <dbReference type="EMBL" id="XBV87925.1"/>
    </source>
</evidence>
<dbReference type="RefSeq" id="WP_350269037.1">
    <property type="nucleotide sequence ID" value="NZ_CP158281.1"/>
</dbReference>
<accession>A0AAU7UHE9</accession>
<dbReference type="KEGG" id="bkr:AAFP32_10120"/>
<dbReference type="AlphaFoldDB" id="A0AAU7UHE9"/>
<gene>
    <name evidence="1" type="ORF">AAFP32_10120</name>
</gene>